<keyword evidence="1" id="KW-0472">Membrane</keyword>
<feature type="transmembrane region" description="Helical" evidence="1">
    <location>
        <begin position="115"/>
        <end position="133"/>
    </location>
</feature>
<name>A0AAG5D6Y2_ANOAO</name>
<feature type="transmembrane region" description="Helical" evidence="1">
    <location>
        <begin position="20"/>
        <end position="42"/>
    </location>
</feature>
<evidence type="ECO:0000256" key="1">
    <source>
        <dbReference type="SAM" id="Phobius"/>
    </source>
</evidence>
<keyword evidence="1" id="KW-1133">Transmembrane helix</keyword>
<feature type="transmembrane region" description="Helical" evidence="1">
    <location>
        <begin position="54"/>
        <end position="76"/>
    </location>
</feature>
<evidence type="ECO:0000313" key="3">
    <source>
        <dbReference type="Proteomes" id="UP000075880"/>
    </source>
</evidence>
<dbReference type="EnsemblMetazoa" id="ENSAATROPT007389">
    <property type="protein sequence ID" value="ENSAATROPP006619"/>
    <property type="gene ID" value="ENSAATROPG006012"/>
</dbReference>
<evidence type="ECO:0000313" key="2">
    <source>
        <dbReference type="EnsemblMetazoa" id="ENSAATROPP006619"/>
    </source>
</evidence>
<organism evidence="2 3">
    <name type="scientific">Anopheles atroparvus</name>
    <name type="common">European mosquito</name>
    <dbReference type="NCBI Taxonomy" id="41427"/>
    <lineage>
        <taxon>Eukaryota</taxon>
        <taxon>Metazoa</taxon>
        <taxon>Ecdysozoa</taxon>
        <taxon>Arthropoda</taxon>
        <taxon>Hexapoda</taxon>
        <taxon>Insecta</taxon>
        <taxon>Pterygota</taxon>
        <taxon>Neoptera</taxon>
        <taxon>Endopterygota</taxon>
        <taxon>Diptera</taxon>
        <taxon>Nematocera</taxon>
        <taxon>Culicoidea</taxon>
        <taxon>Culicidae</taxon>
        <taxon>Anophelinae</taxon>
        <taxon>Anopheles</taxon>
    </lineage>
</organism>
<dbReference type="Proteomes" id="UP000075880">
    <property type="component" value="Unassembled WGS sequence"/>
</dbReference>
<protein>
    <submittedName>
        <fullName evidence="2">Uncharacterized protein</fullName>
    </submittedName>
</protein>
<keyword evidence="1" id="KW-0812">Transmembrane</keyword>
<feature type="transmembrane region" description="Helical" evidence="1">
    <location>
        <begin position="83"/>
        <end position="109"/>
    </location>
</feature>
<dbReference type="AlphaFoldDB" id="A0AAG5D6Y2"/>
<accession>A0AAG5D6Y2</accession>
<reference evidence="2" key="1">
    <citation type="submission" date="2024-04" db="UniProtKB">
        <authorList>
            <consortium name="EnsemblMetazoa"/>
        </authorList>
    </citation>
    <scope>IDENTIFICATION</scope>
    <source>
        <strain evidence="2">EBRO</strain>
    </source>
</reference>
<keyword evidence="3" id="KW-1185">Reference proteome</keyword>
<proteinExistence type="predicted"/>
<sequence>MMEQSSLLDFSKTIKTHATIIGVLLVLSTISTFVLGASWDLIVEHSTNIDNAKLTQTILLVVGAINLLFTTIYLIGFLKRIRWCITVCLVFVIPGFVLQALSLVLALISLSMVHILQNLISFGISGYFLLVLVQMRKMMSNGLLADSEQV</sequence>